<evidence type="ECO:0000313" key="5">
    <source>
        <dbReference type="EMBL" id="MDV3104062.1"/>
    </source>
</evidence>
<keyword evidence="2" id="KW-0238">DNA-binding</keyword>
<dbReference type="GO" id="GO:0003700">
    <property type="term" value="F:DNA-binding transcription factor activity"/>
    <property type="evidence" value="ECO:0007669"/>
    <property type="project" value="InterPro"/>
</dbReference>
<dbReference type="NCBIfam" id="NF033788">
    <property type="entry name" value="HTH_metalloreg"/>
    <property type="match status" value="1"/>
</dbReference>
<gene>
    <name evidence="5" type="ORF">RBI02_05840</name>
</gene>
<dbReference type="InterPro" id="IPR051011">
    <property type="entry name" value="Metal_resp_trans_reg"/>
</dbReference>
<dbReference type="PROSITE" id="PS50987">
    <property type="entry name" value="HTH_ARSR_2"/>
    <property type="match status" value="1"/>
</dbReference>
<feature type="domain" description="HTH arsR-type" evidence="4">
    <location>
        <begin position="34"/>
        <end position="126"/>
    </location>
</feature>
<dbReference type="PANTHER" id="PTHR43132:SF2">
    <property type="entry name" value="ARSENICAL RESISTANCE OPERON REPRESSOR ARSR-RELATED"/>
    <property type="match status" value="1"/>
</dbReference>
<dbReference type="Proteomes" id="UP001245683">
    <property type="component" value="Unassembled WGS sequence"/>
</dbReference>
<proteinExistence type="predicted"/>
<dbReference type="InterPro" id="IPR011991">
    <property type="entry name" value="ArsR-like_HTH"/>
</dbReference>
<accession>A0AAE4T2F7</accession>
<dbReference type="CDD" id="cd00090">
    <property type="entry name" value="HTH_ARSR"/>
    <property type="match status" value="1"/>
</dbReference>
<evidence type="ECO:0000256" key="2">
    <source>
        <dbReference type="ARBA" id="ARBA00023125"/>
    </source>
</evidence>
<dbReference type="RefSeq" id="WP_315341742.1">
    <property type="nucleotide sequence ID" value="NZ_JAVDZE010000002.1"/>
</dbReference>
<reference evidence="5 6" key="1">
    <citation type="submission" date="2023-08" db="EMBL/GenBank/DDBJ databases">
        <title>Draft genome sequence of Thermococcus waiotapuensis WT1T, a thermophilic sulphur-dependent archaeon from order Thermococcales.</title>
        <authorList>
            <person name="Manners S.H."/>
            <person name="Carere C.R."/>
            <person name="Dhami M.K."/>
            <person name="Dobson R.C.J."/>
            <person name="Stott M.B."/>
        </authorList>
    </citation>
    <scope>NUCLEOTIDE SEQUENCE [LARGE SCALE GENOMIC DNA]</scope>
    <source>
        <strain evidence="5 6">WT1</strain>
    </source>
</reference>
<dbReference type="PRINTS" id="PR00778">
    <property type="entry name" value="HTHARSR"/>
</dbReference>
<evidence type="ECO:0000256" key="3">
    <source>
        <dbReference type="ARBA" id="ARBA00023163"/>
    </source>
</evidence>
<keyword evidence="3" id="KW-0804">Transcription</keyword>
<dbReference type="Pfam" id="PF01022">
    <property type="entry name" value="HTH_5"/>
    <property type="match status" value="1"/>
</dbReference>
<protein>
    <submittedName>
        <fullName evidence="5">Metalloregulator ArsR/SmtB family transcription factor</fullName>
    </submittedName>
</protein>
<dbReference type="InterPro" id="IPR036390">
    <property type="entry name" value="WH_DNA-bd_sf"/>
</dbReference>
<dbReference type="InterPro" id="IPR001845">
    <property type="entry name" value="HTH_ArsR_DNA-bd_dom"/>
</dbReference>
<dbReference type="GO" id="GO:0003677">
    <property type="term" value="F:DNA binding"/>
    <property type="evidence" value="ECO:0007669"/>
    <property type="project" value="UniProtKB-KW"/>
</dbReference>
<sequence>MKVRELIERLPEKQKESVGKCTEKCGLVNLDEDIPTEVPKDVVEFSKVISNPLRLSILRMLRGRWLCVCLIAKALEQDQTLVSHHLRALKGLDLLEERREGKLRFYRTKKDVVERYFEALRKELLG</sequence>
<name>A0AAE4T2F7_9EURY</name>
<organism evidence="5 6">
    <name type="scientific">Thermococcus waiotapuensis</name>
    <dbReference type="NCBI Taxonomy" id="90909"/>
    <lineage>
        <taxon>Archaea</taxon>
        <taxon>Methanobacteriati</taxon>
        <taxon>Methanobacteriota</taxon>
        <taxon>Thermococci</taxon>
        <taxon>Thermococcales</taxon>
        <taxon>Thermococcaceae</taxon>
        <taxon>Thermococcus</taxon>
    </lineage>
</organism>
<evidence type="ECO:0000313" key="6">
    <source>
        <dbReference type="Proteomes" id="UP001245683"/>
    </source>
</evidence>
<dbReference type="SUPFAM" id="SSF46785">
    <property type="entry name" value="Winged helix' DNA-binding domain"/>
    <property type="match status" value="1"/>
</dbReference>
<dbReference type="AlphaFoldDB" id="A0AAE4T2F7"/>
<dbReference type="PANTHER" id="PTHR43132">
    <property type="entry name" value="ARSENICAL RESISTANCE OPERON REPRESSOR ARSR-RELATED"/>
    <property type="match status" value="1"/>
</dbReference>
<keyword evidence="1" id="KW-0805">Transcription regulation</keyword>
<dbReference type="EMBL" id="JAVDZE010000002">
    <property type="protein sequence ID" value="MDV3104062.1"/>
    <property type="molecule type" value="Genomic_DNA"/>
</dbReference>
<dbReference type="InterPro" id="IPR036388">
    <property type="entry name" value="WH-like_DNA-bd_sf"/>
</dbReference>
<dbReference type="SMART" id="SM00418">
    <property type="entry name" value="HTH_ARSR"/>
    <property type="match status" value="1"/>
</dbReference>
<evidence type="ECO:0000256" key="1">
    <source>
        <dbReference type="ARBA" id="ARBA00023015"/>
    </source>
</evidence>
<evidence type="ECO:0000259" key="4">
    <source>
        <dbReference type="PROSITE" id="PS50987"/>
    </source>
</evidence>
<keyword evidence="6" id="KW-1185">Reference proteome</keyword>
<comment type="caution">
    <text evidence="5">The sequence shown here is derived from an EMBL/GenBank/DDBJ whole genome shotgun (WGS) entry which is preliminary data.</text>
</comment>
<dbReference type="Gene3D" id="1.10.10.10">
    <property type="entry name" value="Winged helix-like DNA-binding domain superfamily/Winged helix DNA-binding domain"/>
    <property type="match status" value="1"/>
</dbReference>